<dbReference type="PANTHER" id="PTHR30532:SF24">
    <property type="entry name" value="FERRIC ENTEROBACTIN-BINDING PERIPLASMIC PROTEIN FEPB"/>
    <property type="match status" value="1"/>
</dbReference>
<comment type="caution">
    <text evidence="8">The sequence shown here is derived from an EMBL/GenBank/DDBJ whole genome shotgun (WGS) entry which is preliminary data.</text>
</comment>
<sequence>MRIPCLFKREAASASTTAWLATCLLLALLGGCGKQAEATTAAKTSPAQASGWPRSIMTAKGEVVIDRPPQRIVSTSVTLTGTLLTINAPIVASGATQGGTAITDDQGFFTQWSDVAKARKLQPLYRGEPNAEAIIAANPDLIIVAGTGGDSALKLYEQLNLVAPTLVVNYDDKSWQELATLFGRATGHEADAAAAIQRFDSLAAATRASLVLPPQPTTALVYYEDDSGANVWTGASAQGKLLTDLGFQLAAVPDSVKGDKSMGIRKDIIQLSGEKFADGLQGQTLLLFSGNPQTAAQVKRNRFLAGSPAIKAGHVYPMGLDTFRLDYYSATQLLRHMQTLFHGSQAAASEQGKAATKPASRG</sequence>
<evidence type="ECO:0000256" key="4">
    <source>
        <dbReference type="ARBA" id="ARBA00022496"/>
    </source>
</evidence>
<dbReference type="Proteomes" id="UP001156706">
    <property type="component" value="Unassembled WGS sequence"/>
</dbReference>
<reference evidence="9" key="1">
    <citation type="journal article" date="2019" name="Int. J. Syst. Evol. Microbiol.">
        <title>The Global Catalogue of Microorganisms (GCM) 10K type strain sequencing project: providing services to taxonomists for standard genome sequencing and annotation.</title>
        <authorList>
            <consortium name="The Broad Institute Genomics Platform"/>
            <consortium name="The Broad Institute Genome Sequencing Center for Infectious Disease"/>
            <person name="Wu L."/>
            <person name="Ma J."/>
        </authorList>
    </citation>
    <scope>NUCLEOTIDE SEQUENCE [LARGE SCALE GENOMIC DNA]</scope>
    <source>
        <strain evidence="9">NBRC 110044</strain>
    </source>
</reference>
<gene>
    <name evidence="8" type="primary">fepB</name>
    <name evidence="8" type="ORF">GCM10007907_09680</name>
</gene>
<organism evidence="8 9">
    <name type="scientific">Chitinimonas prasina</name>
    <dbReference type="NCBI Taxonomy" id="1434937"/>
    <lineage>
        <taxon>Bacteria</taxon>
        <taxon>Pseudomonadati</taxon>
        <taxon>Pseudomonadota</taxon>
        <taxon>Betaproteobacteria</taxon>
        <taxon>Neisseriales</taxon>
        <taxon>Chitinibacteraceae</taxon>
        <taxon>Chitinimonas</taxon>
    </lineage>
</organism>
<dbReference type="InterPro" id="IPR051313">
    <property type="entry name" value="Bact_iron-sidero_bind"/>
</dbReference>
<evidence type="ECO:0000256" key="5">
    <source>
        <dbReference type="ARBA" id="ARBA00022729"/>
    </source>
</evidence>
<keyword evidence="4" id="KW-0408">Iron</keyword>
<feature type="domain" description="Fe/B12 periplasmic-binding" evidence="7">
    <location>
        <begin position="71"/>
        <end position="345"/>
    </location>
</feature>
<evidence type="ECO:0000313" key="9">
    <source>
        <dbReference type="Proteomes" id="UP001156706"/>
    </source>
</evidence>
<dbReference type="NCBIfam" id="NF008200">
    <property type="entry name" value="PRK10957.1"/>
    <property type="match status" value="1"/>
</dbReference>
<protein>
    <submittedName>
        <fullName evidence="8">Fe2+-enterobactin ABC transporter substrate-binding protein</fullName>
    </submittedName>
</protein>
<evidence type="ECO:0000256" key="3">
    <source>
        <dbReference type="ARBA" id="ARBA00022448"/>
    </source>
</evidence>
<accession>A0ABQ5YCG5</accession>
<dbReference type="RefSeq" id="WP_284195312.1">
    <property type="nucleotide sequence ID" value="NZ_BSOG01000001.1"/>
</dbReference>
<evidence type="ECO:0000256" key="2">
    <source>
        <dbReference type="ARBA" id="ARBA00008814"/>
    </source>
</evidence>
<evidence type="ECO:0000313" key="8">
    <source>
        <dbReference type="EMBL" id="GLR12178.1"/>
    </source>
</evidence>
<evidence type="ECO:0000256" key="6">
    <source>
        <dbReference type="SAM" id="SignalP"/>
    </source>
</evidence>
<feature type="chain" id="PRO_5045984615" evidence="6">
    <location>
        <begin position="39"/>
        <end position="362"/>
    </location>
</feature>
<feature type="signal peptide" evidence="6">
    <location>
        <begin position="1"/>
        <end position="38"/>
    </location>
</feature>
<keyword evidence="4" id="KW-0406">Ion transport</keyword>
<dbReference type="Gene3D" id="3.40.50.1980">
    <property type="entry name" value="Nitrogenase molybdenum iron protein domain"/>
    <property type="match status" value="2"/>
</dbReference>
<name>A0ABQ5YCG5_9NEIS</name>
<comment type="similarity">
    <text evidence="2">Belongs to the bacterial solute-binding protein 8 family.</text>
</comment>
<keyword evidence="3" id="KW-0813">Transport</keyword>
<dbReference type="PROSITE" id="PS51257">
    <property type="entry name" value="PROKAR_LIPOPROTEIN"/>
    <property type="match status" value="1"/>
</dbReference>
<dbReference type="EMBL" id="BSOG01000001">
    <property type="protein sequence ID" value="GLR12178.1"/>
    <property type="molecule type" value="Genomic_DNA"/>
</dbReference>
<dbReference type="PANTHER" id="PTHR30532">
    <property type="entry name" value="IRON III DICITRATE-BINDING PERIPLASMIC PROTEIN"/>
    <property type="match status" value="1"/>
</dbReference>
<keyword evidence="4" id="KW-0410">Iron transport</keyword>
<keyword evidence="5 6" id="KW-0732">Signal</keyword>
<dbReference type="PROSITE" id="PS50983">
    <property type="entry name" value="FE_B12_PBP"/>
    <property type="match status" value="1"/>
</dbReference>
<dbReference type="Pfam" id="PF01497">
    <property type="entry name" value="Peripla_BP_2"/>
    <property type="match status" value="1"/>
</dbReference>
<evidence type="ECO:0000256" key="1">
    <source>
        <dbReference type="ARBA" id="ARBA00004196"/>
    </source>
</evidence>
<evidence type="ECO:0000259" key="7">
    <source>
        <dbReference type="PROSITE" id="PS50983"/>
    </source>
</evidence>
<dbReference type="SUPFAM" id="SSF53807">
    <property type="entry name" value="Helical backbone' metal receptor"/>
    <property type="match status" value="1"/>
</dbReference>
<keyword evidence="9" id="KW-1185">Reference proteome</keyword>
<proteinExistence type="inferred from homology"/>
<comment type="subcellular location">
    <subcellularLocation>
        <location evidence="1">Cell envelope</location>
    </subcellularLocation>
</comment>
<dbReference type="InterPro" id="IPR002491">
    <property type="entry name" value="ABC_transptr_periplasmic_BD"/>
</dbReference>